<dbReference type="Proteomes" id="UP001295469">
    <property type="component" value="Chromosome C02"/>
</dbReference>
<evidence type="ECO:0000313" key="2">
    <source>
        <dbReference type="EMBL" id="CAF1909610.1"/>
    </source>
</evidence>
<evidence type="ECO:0000256" key="1">
    <source>
        <dbReference type="SAM" id="MobiDB-lite"/>
    </source>
</evidence>
<protein>
    <submittedName>
        <fullName evidence="2">(rape) hypothetical protein</fullName>
    </submittedName>
</protein>
<dbReference type="EMBL" id="HG994366">
    <property type="protein sequence ID" value="CAF1909610.1"/>
    <property type="molecule type" value="Genomic_DNA"/>
</dbReference>
<feature type="compositionally biased region" description="Acidic residues" evidence="1">
    <location>
        <begin position="71"/>
        <end position="82"/>
    </location>
</feature>
<dbReference type="AlphaFoldDB" id="A0A816K8A4"/>
<accession>A0A816K8A4</accession>
<feature type="compositionally biased region" description="Polar residues" evidence="1">
    <location>
        <begin position="1"/>
        <end position="38"/>
    </location>
</feature>
<gene>
    <name evidence="2" type="ORF">DARMORV10_C02P30120.1</name>
</gene>
<feature type="non-terminal residue" evidence="2">
    <location>
        <position position="144"/>
    </location>
</feature>
<name>A0A816K8A4_BRANA</name>
<feature type="region of interest" description="Disordered" evidence="1">
    <location>
        <begin position="1"/>
        <end position="110"/>
    </location>
</feature>
<sequence>VTENQKNTTVTDQNTISLSLSDESKSTALSDSVDNSPQLVHRGEDEKSFDLLTTTTHLRRNREGEEVVLQSDEENEGAEVDGEGDKVTAKTETEETDWFETAEPNRTESRSIFGKVPIGFAVPNRVKPKTQKMGSVGSVQAECP</sequence>
<proteinExistence type="predicted"/>
<feature type="compositionally biased region" description="Basic and acidic residues" evidence="1">
    <location>
        <begin position="83"/>
        <end position="93"/>
    </location>
</feature>
<reference evidence="2" key="1">
    <citation type="submission" date="2021-01" db="EMBL/GenBank/DDBJ databases">
        <authorList>
            <consortium name="Genoscope - CEA"/>
            <person name="William W."/>
        </authorList>
    </citation>
    <scope>NUCLEOTIDE SEQUENCE</scope>
</reference>
<organism evidence="2">
    <name type="scientific">Brassica napus</name>
    <name type="common">Rape</name>
    <dbReference type="NCBI Taxonomy" id="3708"/>
    <lineage>
        <taxon>Eukaryota</taxon>
        <taxon>Viridiplantae</taxon>
        <taxon>Streptophyta</taxon>
        <taxon>Embryophyta</taxon>
        <taxon>Tracheophyta</taxon>
        <taxon>Spermatophyta</taxon>
        <taxon>Magnoliopsida</taxon>
        <taxon>eudicotyledons</taxon>
        <taxon>Gunneridae</taxon>
        <taxon>Pentapetalae</taxon>
        <taxon>rosids</taxon>
        <taxon>malvids</taxon>
        <taxon>Brassicales</taxon>
        <taxon>Brassicaceae</taxon>
        <taxon>Brassiceae</taxon>
        <taxon>Brassica</taxon>
    </lineage>
</organism>